<evidence type="ECO:0000256" key="1">
    <source>
        <dbReference type="ARBA" id="ARBA00001946"/>
    </source>
</evidence>
<evidence type="ECO:0000256" key="5">
    <source>
        <dbReference type="ARBA" id="ARBA00022801"/>
    </source>
</evidence>
<evidence type="ECO:0000313" key="10">
    <source>
        <dbReference type="EMBL" id="MDT0496873.1"/>
    </source>
</evidence>
<dbReference type="RefSeq" id="WP_311364267.1">
    <property type="nucleotide sequence ID" value="NZ_JAVRIC010000006.1"/>
</dbReference>
<evidence type="ECO:0000256" key="7">
    <source>
        <dbReference type="ARBA" id="ARBA00038093"/>
    </source>
</evidence>
<dbReference type="PANTHER" id="PTHR33653">
    <property type="entry name" value="RIBONUCLEASE VAPC2"/>
    <property type="match status" value="1"/>
</dbReference>
<dbReference type="Pfam" id="PF01850">
    <property type="entry name" value="PIN"/>
    <property type="match status" value="1"/>
</dbReference>
<keyword evidence="3 8" id="KW-0540">Nuclease</keyword>
<evidence type="ECO:0000256" key="2">
    <source>
        <dbReference type="ARBA" id="ARBA00022649"/>
    </source>
</evidence>
<dbReference type="Gene3D" id="3.40.50.1010">
    <property type="entry name" value="5'-nuclease"/>
    <property type="match status" value="1"/>
</dbReference>
<sequence>MAALYLLDTSIVIAAMKGIPPVRHRLESLPLESLRLSAIVLGELAFGAEKSAHGERNRSRPAELAGRLPLVGIDHETIRHYAEVRASLERLGTPIGANDTWIAAQALATGAVLVTDNEREFRRIKALQLENWLERGPAASG</sequence>
<dbReference type="InterPro" id="IPR022907">
    <property type="entry name" value="VapC_family"/>
</dbReference>
<protein>
    <recommendedName>
        <fullName evidence="8">Ribonuclease VapC</fullName>
        <shortName evidence="8">RNase VapC</shortName>
        <ecNumber evidence="8">3.1.-.-</ecNumber>
    </recommendedName>
    <alternativeName>
        <fullName evidence="8">Toxin VapC</fullName>
    </alternativeName>
</protein>
<gene>
    <name evidence="8" type="primary">vapC</name>
    <name evidence="10" type="ORF">RM530_05780</name>
</gene>
<feature type="binding site" evidence="8">
    <location>
        <position position="8"/>
    </location>
    <ligand>
        <name>Mg(2+)</name>
        <dbReference type="ChEBI" id="CHEBI:18420"/>
    </ligand>
</feature>
<dbReference type="InterPro" id="IPR029060">
    <property type="entry name" value="PIN-like_dom_sf"/>
</dbReference>
<evidence type="ECO:0000256" key="6">
    <source>
        <dbReference type="ARBA" id="ARBA00022842"/>
    </source>
</evidence>
<keyword evidence="8" id="KW-0800">Toxin</keyword>
<dbReference type="InterPro" id="IPR002716">
    <property type="entry name" value="PIN_dom"/>
</dbReference>
<dbReference type="Proteomes" id="UP001254608">
    <property type="component" value="Unassembled WGS sequence"/>
</dbReference>
<dbReference type="HAMAP" id="MF_00265">
    <property type="entry name" value="VapC_Nob1"/>
    <property type="match status" value="1"/>
</dbReference>
<accession>A0ABU2WH65</accession>
<keyword evidence="5 8" id="KW-0378">Hydrolase</keyword>
<evidence type="ECO:0000256" key="3">
    <source>
        <dbReference type="ARBA" id="ARBA00022722"/>
    </source>
</evidence>
<evidence type="ECO:0000313" key="11">
    <source>
        <dbReference type="Proteomes" id="UP001254608"/>
    </source>
</evidence>
<dbReference type="EC" id="3.1.-.-" evidence="8"/>
<evidence type="ECO:0000256" key="8">
    <source>
        <dbReference type="HAMAP-Rule" id="MF_00265"/>
    </source>
</evidence>
<evidence type="ECO:0000259" key="9">
    <source>
        <dbReference type="Pfam" id="PF01850"/>
    </source>
</evidence>
<feature type="domain" description="PIN" evidence="9">
    <location>
        <begin position="5"/>
        <end position="125"/>
    </location>
</feature>
<organism evidence="10 11">
    <name type="scientific">Banduia mediterranea</name>
    <dbReference type="NCBI Taxonomy" id="3075609"/>
    <lineage>
        <taxon>Bacteria</taxon>
        <taxon>Pseudomonadati</taxon>
        <taxon>Pseudomonadota</taxon>
        <taxon>Gammaproteobacteria</taxon>
        <taxon>Nevskiales</taxon>
        <taxon>Algiphilaceae</taxon>
        <taxon>Banduia</taxon>
    </lineage>
</organism>
<keyword evidence="2 8" id="KW-1277">Toxin-antitoxin system</keyword>
<dbReference type="SUPFAM" id="SSF88723">
    <property type="entry name" value="PIN domain-like"/>
    <property type="match status" value="1"/>
</dbReference>
<comment type="caution">
    <text evidence="10">The sequence shown here is derived from an EMBL/GenBank/DDBJ whole genome shotgun (WGS) entry which is preliminary data.</text>
</comment>
<dbReference type="InterPro" id="IPR050556">
    <property type="entry name" value="Type_II_TA_system_RNase"/>
</dbReference>
<proteinExistence type="inferred from homology"/>
<dbReference type="EMBL" id="JAVRIC010000006">
    <property type="protein sequence ID" value="MDT0496873.1"/>
    <property type="molecule type" value="Genomic_DNA"/>
</dbReference>
<feature type="binding site" evidence="8">
    <location>
        <position position="99"/>
    </location>
    <ligand>
        <name>Mg(2+)</name>
        <dbReference type="ChEBI" id="CHEBI:18420"/>
    </ligand>
</feature>
<keyword evidence="6 8" id="KW-0460">Magnesium</keyword>
<comment type="similarity">
    <text evidence="7 8">Belongs to the PINc/VapC protein family.</text>
</comment>
<comment type="function">
    <text evidence="8">Toxic component of a toxin-antitoxin (TA) system. An RNase.</text>
</comment>
<reference evidence="10 11" key="1">
    <citation type="submission" date="2023-09" db="EMBL/GenBank/DDBJ databases">
        <authorList>
            <person name="Rey-Velasco X."/>
        </authorList>
    </citation>
    <scope>NUCLEOTIDE SEQUENCE [LARGE SCALE GENOMIC DNA]</scope>
    <source>
        <strain evidence="10 11">W345</strain>
    </source>
</reference>
<evidence type="ECO:0000256" key="4">
    <source>
        <dbReference type="ARBA" id="ARBA00022723"/>
    </source>
</evidence>
<keyword evidence="4 8" id="KW-0479">Metal-binding</keyword>
<name>A0ABU2WH65_9GAMM</name>
<keyword evidence="11" id="KW-1185">Reference proteome</keyword>
<dbReference type="PANTHER" id="PTHR33653:SF1">
    <property type="entry name" value="RIBONUCLEASE VAPC2"/>
    <property type="match status" value="1"/>
</dbReference>
<comment type="cofactor">
    <cofactor evidence="1 8">
        <name>Mg(2+)</name>
        <dbReference type="ChEBI" id="CHEBI:18420"/>
    </cofactor>
</comment>